<reference evidence="2 4" key="2">
    <citation type="journal article" date="2013" name="Nature">
        <title>Insights into bilaterian evolution from three spiralian genomes.</title>
        <authorList>
            <person name="Simakov O."/>
            <person name="Marletaz F."/>
            <person name="Cho S.J."/>
            <person name="Edsinger-Gonzales E."/>
            <person name="Havlak P."/>
            <person name="Hellsten U."/>
            <person name="Kuo D.H."/>
            <person name="Larsson T."/>
            <person name="Lv J."/>
            <person name="Arendt D."/>
            <person name="Savage R."/>
            <person name="Osoegawa K."/>
            <person name="de Jong P."/>
            <person name="Grimwood J."/>
            <person name="Chapman J.A."/>
            <person name="Shapiro H."/>
            <person name="Aerts A."/>
            <person name="Otillar R.P."/>
            <person name="Terry A.Y."/>
            <person name="Boore J.L."/>
            <person name="Grigoriev I.V."/>
            <person name="Lindberg D.R."/>
            <person name="Seaver E.C."/>
            <person name="Weisblat D.A."/>
            <person name="Putnam N.H."/>
            <person name="Rokhsar D.S."/>
        </authorList>
    </citation>
    <scope>NUCLEOTIDE SEQUENCE</scope>
    <source>
        <strain evidence="2 4">I ESC-2004</strain>
    </source>
</reference>
<evidence type="ECO:0000313" key="3">
    <source>
        <dbReference type="EnsemblMetazoa" id="CapteP205746"/>
    </source>
</evidence>
<keyword evidence="1" id="KW-1133">Transmembrane helix</keyword>
<dbReference type="HOGENOM" id="CLU_2099177_0_0_1"/>
<gene>
    <name evidence="2" type="ORF">CAPTEDRAFT_205746</name>
</gene>
<organism evidence="2">
    <name type="scientific">Capitella teleta</name>
    <name type="common">Polychaete worm</name>
    <dbReference type="NCBI Taxonomy" id="283909"/>
    <lineage>
        <taxon>Eukaryota</taxon>
        <taxon>Metazoa</taxon>
        <taxon>Spiralia</taxon>
        <taxon>Lophotrochozoa</taxon>
        <taxon>Annelida</taxon>
        <taxon>Polychaeta</taxon>
        <taxon>Sedentaria</taxon>
        <taxon>Scolecida</taxon>
        <taxon>Capitellidae</taxon>
        <taxon>Capitella</taxon>
    </lineage>
</organism>
<dbReference type="EMBL" id="AMQN01010444">
    <property type="status" value="NOT_ANNOTATED_CDS"/>
    <property type="molecule type" value="Genomic_DNA"/>
</dbReference>
<protein>
    <recommendedName>
        <fullName evidence="5">G-protein coupled receptors family 1 profile domain-containing protein</fullName>
    </recommendedName>
</protein>
<dbReference type="Proteomes" id="UP000014760">
    <property type="component" value="Unassembled WGS sequence"/>
</dbReference>
<evidence type="ECO:0008006" key="5">
    <source>
        <dbReference type="Google" id="ProtNLM"/>
    </source>
</evidence>
<dbReference type="EMBL" id="KB307841">
    <property type="protein sequence ID" value="ELT98541.1"/>
    <property type="molecule type" value="Genomic_DNA"/>
</dbReference>
<keyword evidence="1" id="KW-0812">Transmembrane</keyword>
<evidence type="ECO:0000313" key="4">
    <source>
        <dbReference type="Proteomes" id="UP000014760"/>
    </source>
</evidence>
<evidence type="ECO:0000313" key="2">
    <source>
        <dbReference type="EMBL" id="ELT98541.1"/>
    </source>
</evidence>
<reference evidence="3" key="3">
    <citation type="submission" date="2015-06" db="UniProtKB">
        <authorList>
            <consortium name="EnsemblMetazoa"/>
        </authorList>
    </citation>
    <scope>IDENTIFICATION</scope>
</reference>
<name>R7U4C8_CAPTE</name>
<keyword evidence="1" id="KW-0472">Membrane</keyword>
<dbReference type="OrthoDB" id="5959154at2759"/>
<evidence type="ECO:0000256" key="1">
    <source>
        <dbReference type="SAM" id="Phobius"/>
    </source>
</evidence>
<dbReference type="EnsemblMetazoa" id="CapteT205746">
    <property type="protein sequence ID" value="CapteP205746"/>
    <property type="gene ID" value="CapteG205746"/>
</dbReference>
<proteinExistence type="predicted"/>
<sequence>MPHESSQHLQSATNNNDVTIPISIALESGLLLANILPICVVLRYKKSKERQATDELIVALSITDILSVLVPSPIGLKPLMDPLWVVANRDGTIYGLHGNGNQGQDSFGDPVRERWV</sequence>
<feature type="transmembrane region" description="Helical" evidence="1">
    <location>
        <begin position="20"/>
        <end position="44"/>
    </location>
</feature>
<dbReference type="AlphaFoldDB" id="R7U4C8"/>
<accession>R7U4C8</accession>
<dbReference type="EMBL" id="AMQN01010443">
    <property type="status" value="NOT_ANNOTATED_CDS"/>
    <property type="molecule type" value="Genomic_DNA"/>
</dbReference>
<keyword evidence="4" id="KW-1185">Reference proteome</keyword>
<reference evidence="4" key="1">
    <citation type="submission" date="2012-12" db="EMBL/GenBank/DDBJ databases">
        <authorList>
            <person name="Hellsten U."/>
            <person name="Grimwood J."/>
            <person name="Chapman J.A."/>
            <person name="Shapiro H."/>
            <person name="Aerts A."/>
            <person name="Otillar R.P."/>
            <person name="Terry A.Y."/>
            <person name="Boore J.L."/>
            <person name="Simakov O."/>
            <person name="Marletaz F."/>
            <person name="Cho S.-J."/>
            <person name="Edsinger-Gonzales E."/>
            <person name="Havlak P."/>
            <person name="Kuo D.-H."/>
            <person name="Larsson T."/>
            <person name="Lv J."/>
            <person name="Arendt D."/>
            <person name="Savage R."/>
            <person name="Osoegawa K."/>
            <person name="de Jong P."/>
            <person name="Lindberg D.R."/>
            <person name="Seaver E.C."/>
            <person name="Weisblat D.A."/>
            <person name="Putnam N.H."/>
            <person name="Grigoriev I.V."/>
            <person name="Rokhsar D.S."/>
        </authorList>
    </citation>
    <scope>NUCLEOTIDE SEQUENCE</scope>
    <source>
        <strain evidence="4">I ESC-2004</strain>
    </source>
</reference>